<comment type="caution">
    <text evidence="6">The sequence shown here is derived from an EMBL/GenBank/DDBJ whole genome shotgun (WGS) entry which is preliminary data.</text>
</comment>
<dbReference type="Proteomes" id="UP001166286">
    <property type="component" value="Unassembled WGS sequence"/>
</dbReference>
<feature type="active site" description="Proton acceptor" evidence="4">
    <location>
        <position position="370"/>
    </location>
</feature>
<dbReference type="Gene3D" id="3.40.50.1820">
    <property type="entry name" value="alpha/beta hydrolase"/>
    <property type="match status" value="1"/>
</dbReference>
<dbReference type="PIRSF" id="PIRSF001112">
    <property type="entry name" value="Epoxide_hydrolase"/>
    <property type="match status" value="1"/>
</dbReference>
<keyword evidence="2" id="KW-0058">Aromatic hydrocarbons catabolism</keyword>
<dbReference type="AlphaFoldDB" id="A0AA39R1I7"/>
<organism evidence="6 7">
    <name type="scientific">Cladonia borealis</name>
    <dbReference type="NCBI Taxonomy" id="184061"/>
    <lineage>
        <taxon>Eukaryota</taxon>
        <taxon>Fungi</taxon>
        <taxon>Dikarya</taxon>
        <taxon>Ascomycota</taxon>
        <taxon>Pezizomycotina</taxon>
        <taxon>Lecanoromycetes</taxon>
        <taxon>OSLEUM clade</taxon>
        <taxon>Lecanoromycetidae</taxon>
        <taxon>Lecanorales</taxon>
        <taxon>Lecanorineae</taxon>
        <taxon>Cladoniaceae</taxon>
        <taxon>Cladonia</taxon>
    </lineage>
</organism>
<dbReference type="SUPFAM" id="SSF53474">
    <property type="entry name" value="alpha/beta-Hydrolases"/>
    <property type="match status" value="1"/>
</dbReference>
<sequence length="405" mass="45817">MASIRPYTLAVPDHQLQKLRAKLELAEFPDELDSAGWDYGTPLADVKRLTAYWKDRFDWRKQEEELNKLPNFHTEISVDGFEPLNVHFVYQKNQAATAIPLLFVHGWPGSFLEVERILPLLTEGGKETPAFHVVAPSLPNFGFSEGPKKRGFGLRQQAETCHKLMLQLGYEKYVTQGGDWGSHITRIMGLLYPKHCKASHLNHISPTEPPTITKFPILALQHTLTPYSSLEKAGIARTQWFNTEGRGYDQIQGTKPQTLGYGLHDSPVALLAWIYEKLHDWTDNYPWTDDEILTWVSIYQFSTAGPAASIRIYYENRHAKDCGVDALKKYNPHVKLGLSYFPKDLELPPRAEGRTLGPVVFESEHKDGGHFAAHERPEVLVDELFKMFGKGGGAYGVIEGKVGYE</sequence>
<comment type="similarity">
    <text evidence="1">Belongs to the peptidase S33 family.</text>
</comment>
<name>A0AA39R1I7_9LECA</name>
<gene>
    <name evidence="6" type="ORF">JMJ35_005469</name>
</gene>
<evidence type="ECO:0000313" key="6">
    <source>
        <dbReference type="EMBL" id="KAK0512341.1"/>
    </source>
</evidence>
<feature type="active site" description="Nucleophile" evidence="4">
    <location>
        <position position="179"/>
    </location>
</feature>
<accession>A0AA39R1I7</accession>
<reference evidence="6" key="1">
    <citation type="submission" date="2023-03" db="EMBL/GenBank/DDBJ databases">
        <title>Complete genome of Cladonia borealis.</title>
        <authorList>
            <person name="Park H."/>
        </authorList>
    </citation>
    <scope>NUCLEOTIDE SEQUENCE</scope>
    <source>
        <strain evidence="6">ANT050790</strain>
    </source>
</reference>
<proteinExistence type="inferred from homology"/>
<dbReference type="Pfam" id="PF06441">
    <property type="entry name" value="EHN"/>
    <property type="match status" value="1"/>
</dbReference>
<protein>
    <recommendedName>
        <fullName evidence="5">Epoxide hydrolase N-terminal domain-containing protein</fullName>
    </recommendedName>
</protein>
<dbReference type="InterPro" id="IPR029058">
    <property type="entry name" value="AB_hydrolase_fold"/>
</dbReference>
<dbReference type="PANTHER" id="PTHR21661:SF35">
    <property type="entry name" value="EPOXIDE HYDROLASE"/>
    <property type="match status" value="1"/>
</dbReference>
<dbReference type="PRINTS" id="PR00412">
    <property type="entry name" value="EPOXHYDRLASE"/>
</dbReference>
<keyword evidence="7" id="KW-1185">Reference proteome</keyword>
<dbReference type="GO" id="GO:0097176">
    <property type="term" value="P:epoxide metabolic process"/>
    <property type="evidence" value="ECO:0007669"/>
    <property type="project" value="TreeGrafter"/>
</dbReference>
<evidence type="ECO:0000256" key="3">
    <source>
        <dbReference type="ARBA" id="ARBA00022801"/>
    </source>
</evidence>
<feature type="domain" description="Epoxide hydrolase N-terminal" evidence="5">
    <location>
        <begin position="4"/>
        <end position="114"/>
    </location>
</feature>
<evidence type="ECO:0000256" key="4">
    <source>
        <dbReference type="PIRSR" id="PIRSR001112-1"/>
    </source>
</evidence>
<evidence type="ECO:0000256" key="2">
    <source>
        <dbReference type="ARBA" id="ARBA00022797"/>
    </source>
</evidence>
<dbReference type="InterPro" id="IPR010497">
    <property type="entry name" value="Epoxide_hydro_N"/>
</dbReference>
<evidence type="ECO:0000256" key="1">
    <source>
        <dbReference type="ARBA" id="ARBA00010088"/>
    </source>
</evidence>
<dbReference type="PANTHER" id="PTHR21661">
    <property type="entry name" value="EPOXIDE HYDROLASE 1-RELATED"/>
    <property type="match status" value="1"/>
</dbReference>
<dbReference type="InterPro" id="IPR000639">
    <property type="entry name" value="Epox_hydrolase-like"/>
</dbReference>
<keyword evidence="3" id="KW-0378">Hydrolase</keyword>
<dbReference type="GO" id="GO:0004301">
    <property type="term" value="F:epoxide hydrolase activity"/>
    <property type="evidence" value="ECO:0007669"/>
    <property type="project" value="TreeGrafter"/>
</dbReference>
<evidence type="ECO:0000259" key="5">
    <source>
        <dbReference type="Pfam" id="PF06441"/>
    </source>
</evidence>
<evidence type="ECO:0000313" key="7">
    <source>
        <dbReference type="Proteomes" id="UP001166286"/>
    </source>
</evidence>
<dbReference type="InterPro" id="IPR016292">
    <property type="entry name" value="Epoxide_hydrolase"/>
</dbReference>
<feature type="active site" description="Proton donor" evidence="4">
    <location>
        <position position="313"/>
    </location>
</feature>
<dbReference type="EMBL" id="JAFEKC020000011">
    <property type="protein sequence ID" value="KAK0512341.1"/>
    <property type="molecule type" value="Genomic_DNA"/>
</dbReference>